<dbReference type="Gene3D" id="3.30.420.10">
    <property type="entry name" value="Ribonuclease H-like superfamily/Ribonuclease H"/>
    <property type="match status" value="2"/>
</dbReference>
<accession>V5I943</accession>
<dbReference type="EMBL" id="GALX01003585">
    <property type="protein sequence ID" value="JAB64881.1"/>
    <property type="molecule type" value="Transcribed_RNA"/>
</dbReference>
<reference evidence="1" key="1">
    <citation type="submission" date="2013-07" db="EMBL/GenBank/DDBJ databases">
        <title>Midgut Transcriptome Profiling of Anoplphora glabripennis, a Lignocellulose Degrading, Wood-Boring Cerambycid.</title>
        <authorList>
            <person name="Scully E.D."/>
            <person name="Hoover K."/>
            <person name="Carlson J.E."/>
            <person name="Tien M."/>
            <person name="Geib S.M."/>
        </authorList>
    </citation>
    <scope>NUCLEOTIDE SEQUENCE</scope>
</reference>
<dbReference type="AlphaFoldDB" id="V5I943"/>
<dbReference type="PANTHER" id="PTHR46060:SF1">
    <property type="entry name" value="MARINER MOS1 TRANSPOSASE-LIKE PROTEIN"/>
    <property type="match status" value="1"/>
</dbReference>
<dbReference type="InterPro" id="IPR036397">
    <property type="entry name" value="RNaseH_sf"/>
</dbReference>
<organism evidence="1">
    <name type="scientific">Anoplophora glabripennis</name>
    <name type="common">Asian longhorn beetle</name>
    <name type="synonym">Anoplophora nobilis</name>
    <dbReference type="NCBI Taxonomy" id="217634"/>
    <lineage>
        <taxon>Eukaryota</taxon>
        <taxon>Metazoa</taxon>
        <taxon>Ecdysozoa</taxon>
        <taxon>Arthropoda</taxon>
        <taxon>Hexapoda</taxon>
        <taxon>Insecta</taxon>
        <taxon>Pterygota</taxon>
        <taxon>Neoptera</taxon>
        <taxon>Endopterygota</taxon>
        <taxon>Coleoptera</taxon>
        <taxon>Polyphaga</taxon>
        <taxon>Cucujiformia</taxon>
        <taxon>Chrysomeloidea</taxon>
        <taxon>Cerambycidae</taxon>
        <taxon>Lamiinae</taxon>
        <taxon>Lamiini</taxon>
        <taxon>Anoplophora</taxon>
    </lineage>
</organism>
<dbReference type="InterPro" id="IPR052709">
    <property type="entry name" value="Transposase-MT_Hybrid"/>
</dbReference>
<name>V5I943_ANOGL</name>
<sequence>MSIGSCHEILTEKLNLHRVATRFVPRLMTEQQKENRVDVCPQLLEQSNDDEIFIQKITTGDKAGFTATTLRQKFNHHDGLAKDLHVPRELDPMSMVPAHSALSIRHFCTKNQITVHLSYSPDLALCDFFLFPKLKNLC</sequence>
<protein>
    <submittedName>
        <fullName evidence="1">Uncharacterized protein</fullName>
    </submittedName>
</protein>
<evidence type="ECO:0000313" key="1">
    <source>
        <dbReference type="EMBL" id="JAB64881.1"/>
    </source>
</evidence>
<dbReference type="PANTHER" id="PTHR46060">
    <property type="entry name" value="MARINER MOS1 TRANSPOSASE-LIKE PROTEIN"/>
    <property type="match status" value="1"/>
</dbReference>
<proteinExistence type="predicted"/>
<dbReference type="GO" id="GO:0003676">
    <property type="term" value="F:nucleic acid binding"/>
    <property type="evidence" value="ECO:0007669"/>
    <property type="project" value="InterPro"/>
</dbReference>